<accession>A0ACC2ZQ76</accession>
<organism evidence="1 2">
    <name type="scientific">Coniosporium tulheliwenetii</name>
    <dbReference type="NCBI Taxonomy" id="3383036"/>
    <lineage>
        <taxon>Eukaryota</taxon>
        <taxon>Fungi</taxon>
        <taxon>Dikarya</taxon>
        <taxon>Ascomycota</taxon>
        <taxon>Pezizomycotina</taxon>
        <taxon>Dothideomycetes</taxon>
        <taxon>Dothideomycetes incertae sedis</taxon>
        <taxon>Coniosporium</taxon>
    </lineage>
</organism>
<dbReference type="Proteomes" id="UP001172680">
    <property type="component" value="Unassembled WGS sequence"/>
</dbReference>
<reference evidence="1" key="1">
    <citation type="submission" date="2022-10" db="EMBL/GenBank/DDBJ databases">
        <title>Culturing micro-colonial fungi from biological soil crusts in the Mojave desert and describing Neophaeococcomyces mojavensis, and introducing the new genera and species Taxawa tesnikishii.</title>
        <authorList>
            <person name="Kurbessoian T."/>
            <person name="Stajich J.E."/>
        </authorList>
    </citation>
    <scope>NUCLEOTIDE SEQUENCE</scope>
    <source>
        <strain evidence="1">JES_115</strain>
    </source>
</reference>
<gene>
    <name evidence="1" type="ORF">H2199_000536</name>
</gene>
<comment type="caution">
    <text evidence="1">The sequence shown here is derived from an EMBL/GenBank/DDBJ whole genome shotgun (WGS) entry which is preliminary data.</text>
</comment>
<dbReference type="EMBL" id="JAPDRP010000001">
    <property type="protein sequence ID" value="KAJ9649757.1"/>
    <property type="molecule type" value="Genomic_DNA"/>
</dbReference>
<name>A0ACC2ZQ76_9PEZI</name>
<sequence length="319" mass="35134">MENCLYDPPTSHRERDALVKSAEIGSSELLAATAGGSASGSPVSGTQPLFRNREKTEMPEELDDLASEEDELEEGERETGLTAAELRAQKRKMKRFRLTHSQTRFLMSEFVRQAHPDAAHRERLAREIPGLSPRQVQVWFQNRRAKLKRLTIDDRERIMRSRELPKDFDTTQALHSPFSTASGGTFVPSPEQYAPMFSWRSPTGCPSPSAAGRLLEHAHPSPTSISPALGGLTFRPELGGDATYLHMDQRVPVGWVGSPQSVSHSGLSYGSIGESSSAYAAPTSEYSSRNERPVAHRPLSNPSSPYGLCHSCKMSFNGL</sequence>
<evidence type="ECO:0000313" key="1">
    <source>
        <dbReference type="EMBL" id="KAJ9649757.1"/>
    </source>
</evidence>
<evidence type="ECO:0000313" key="2">
    <source>
        <dbReference type="Proteomes" id="UP001172680"/>
    </source>
</evidence>
<protein>
    <submittedName>
        <fullName evidence="1">Uncharacterized protein</fullName>
    </submittedName>
</protein>
<keyword evidence="2" id="KW-1185">Reference proteome</keyword>
<proteinExistence type="predicted"/>